<evidence type="ECO:0000313" key="2">
    <source>
        <dbReference type="EMBL" id="XDI04690.1"/>
    </source>
</evidence>
<name>A0AB39BDW6_9MICO</name>
<reference evidence="2" key="1">
    <citation type="submission" date="2024-05" db="EMBL/GenBank/DDBJ databases">
        <title>Herbiconiux sp. A18JL235.</title>
        <authorList>
            <person name="Zhang G."/>
        </authorList>
    </citation>
    <scope>NUCLEOTIDE SEQUENCE</scope>
    <source>
        <strain evidence="2">A18JL235</strain>
    </source>
</reference>
<keyword evidence="1" id="KW-1133">Transmembrane helix</keyword>
<feature type="transmembrane region" description="Helical" evidence="1">
    <location>
        <begin position="9"/>
        <end position="30"/>
    </location>
</feature>
<proteinExistence type="predicted"/>
<dbReference type="AlphaFoldDB" id="A0AB39BDW6"/>
<protein>
    <submittedName>
        <fullName evidence="2">Uncharacterized protein</fullName>
    </submittedName>
</protein>
<accession>A0AB39BDW6</accession>
<organism evidence="2">
    <name type="scientific">Herbiconiux sp. A18JL235</name>
    <dbReference type="NCBI Taxonomy" id="3152363"/>
    <lineage>
        <taxon>Bacteria</taxon>
        <taxon>Bacillati</taxon>
        <taxon>Actinomycetota</taxon>
        <taxon>Actinomycetes</taxon>
        <taxon>Micrococcales</taxon>
        <taxon>Microbacteriaceae</taxon>
        <taxon>Herbiconiux</taxon>
    </lineage>
</organism>
<evidence type="ECO:0000256" key="1">
    <source>
        <dbReference type="SAM" id="Phobius"/>
    </source>
</evidence>
<dbReference type="RefSeq" id="WP_368497097.1">
    <property type="nucleotide sequence ID" value="NZ_CP162511.1"/>
</dbReference>
<sequence length="62" mass="6445">MTASRSTTFFWVAGILAMGVCLGFGVFALAVGHPEIAAVFAVIGVASVATLPGVRRPRSRRP</sequence>
<keyword evidence="1" id="KW-0812">Transmembrane</keyword>
<keyword evidence="1" id="KW-0472">Membrane</keyword>
<gene>
    <name evidence="2" type="ORF">ABFY20_15300</name>
</gene>
<feature type="transmembrane region" description="Helical" evidence="1">
    <location>
        <begin position="36"/>
        <end position="54"/>
    </location>
</feature>
<dbReference type="EMBL" id="CP162511">
    <property type="protein sequence ID" value="XDI04690.1"/>
    <property type="molecule type" value="Genomic_DNA"/>
</dbReference>